<feature type="compositionally biased region" description="Basic and acidic residues" evidence="16">
    <location>
        <begin position="572"/>
        <end position="597"/>
    </location>
</feature>
<feature type="compositionally biased region" description="Basic and acidic residues" evidence="16">
    <location>
        <begin position="513"/>
        <end position="526"/>
    </location>
</feature>
<feature type="region of interest" description="Disordered" evidence="16">
    <location>
        <begin position="551"/>
        <end position="603"/>
    </location>
</feature>
<proteinExistence type="inferred from homology"/>
<dbReference type="InterPro" id="IPR055220">
    <property type="entry name" value="SPRTN_ZBD"/>
</dbReference>
<reference evidence="18" key="1">
    <citation type="submission" date="2021-12" db="EMBL/GenBank/DDBJ databases">
        <authorList>
            <person name="King R."/>
        </authorList>
    </citation>
    <scope>NUCLEOTIDE SEQUENCE</scope>
</reference>
<evidence type="ECO:0000313" key="19">
    <source>
        <dbReference type="Proteomes" id="UP001154114"/>
    </source>
</evidence>
<evidence type="ECO:0000256" key="13">
    <source>
        <dbReference type="ARBA" id="ARBA00023242"/>
    </source>
</evidence>
<evidence type="ECO:0000256" key="16">
    <source>
        <dbReference type="SAM" id="MobiDB-lite"/>
    </source>
</evidence>
<dbReference type="Pfam" id="PF22934">
    <property type="entry name" value="SPRTN_ZBD"/>
    <property type="match status" value="1"/>
</dbReference>
<dbReference type="GO" id="GO:0005694">
    <property type="term" value="C:chromosome"/>
    <property type="evidence" value="ECO:0007669"/>
    <property type="project" value="UniProtKB-SubCell"/>
</dbReference>
<keyword evidence="7 15" id="KW-0227">DNA damage</keyword>
<evidence type="ECO:0000256" key="8">
    <source>
        <dbReference type="ARBA" id="ARBA00022771"/>
    </source>
</evidence>
<feature type="region of interest" description="Disordered" evidence="16">
    <location>
        <begin position="506"/>
        <end position="538"/>
    </location>
</feature>
<feature type="compositionally biased region" description="Polar residues" evidence="16">
    <location>
        <begin position="275"/>
        <end position="285"/>
    </location>
</feature>
<protein>
    <recommendedName>
        <fullName evidence="14">Protein with SprT-like domain at the N terminus</fullName>
    </recommendedName>
</protein>
<dbReference type="Gene3D" id="3.30.160.60">
    <property type="entry name" value="Classic Zinc Finger"/>
    <property type="match status" value="2"/>
</dbReference>
<name>A0A9P0BHP9_CHRIL</name>
<keyword evidence="4" id="KW-0158">Chromosome</keyword>
<dbReference type="GO" id="GO:0006508">
    <property type="term" value="P:proteolysis"/>
    <property type="evidence" value="ECO:0007669"/>
    <property type="project" value="UniProtKB-KW"/>
</dbReference>
<evidence type="ECO:0000256" key="7">
    <source>
        <dbReference type="ARBA" id="ARBA00022763"/>
    </source>
</evidence>
<evidence type="ECO:0000256" key="10">
    <source>
        <dbReference type="ARBA" id="ARBA00022833"/>
    </source>
</evidence>
<dbReference type="InterPro" id="IPR006642">
    <property type="entry name" value="Rad18_UBZ4"/>
</dbReference>
<evidence type="ECO:0000256" key="2">
    <source>
        <dbReference type="ARBA" id="ARBA00004286"/>
    </source>
</evidence>
<evidence type="ECO:0000256" key="6">
    <source>
        <dbReference type="ARBA" id="ARBA00022723"/>
    </source>
</evidence>
<accession>A0A9P0BHP9</accession>
<keyword evidence="11" id="KW-0482">Metalloprotease</keyword>
<keyword evidence="8 15" id="KW-0863">Zinc-finger</keyword>
<dbReference type="EMBL" id="LR824014">
    <property type="protein sequence ID" value="CAH0581623.1"/>
    <property type="molecule type" value="Genomic_DNA"/>
</dbReference>
<dbReference type="GO" id="GO:0005634">
    <property type="term" value="C:nucleus"/>
    <property type="evidence" value="ECO:0007669"/>
    <property type="project" value="UniProtKB-SubCell"/>
</dbReference>
<evidence type="ECO:0000256" key="15">
    <source>
        <dbReference type="PROSITE-ProRule" id="PRU01256"/>
    </source>
</evidence>
<dbReference type="GO" id="GO:0003697">
    <property type="term" value="F:single-stranded DNA binding"/>
    <property type="evidence" value="ECO:0007669"/>
    <property type="project" value="InterPro"/>
</dbReference>
<evidence type="ECO:0000256" key="1">
    <source>
        <dbReference type="ARBA" id="ARBA00004123"/>
    </source>
</evidence>
<feature type="region of interest" description="Disordered" evidence="16">
    <location>
        <begin position="259"/>
        <end position="290"/>
    </location>
</feature>
<gene>
    <name evidence="18" type="ORF">CINC_LOCUS1763</name>
</gene>
<dbReference type="InterPro" id="IPR044245">
    <property type="entry name" value="Spartan"/>
</dbReference>
<comment type="subcellular location">
    <subcellularLocation>
        <location evidence="2">Chromosome</location>
    </subcellularLocation>
    <subcellularLocation>
        <location evidence="1">Nucleus</location>
    </subcellularLocation>
</comment>
<dbReference type="SMART" id="SM00731">
    <property type="entry name" value="SprT"/>
    <property type="match status" value="1"/>
</dbReference>
<feature type="region of interest" description="Disordered" evidence="16">
    <location>
        <begin position="345"/>
        <end position="384"/>
    </location>
</feature>
<dbReference type="GO" id="GO:0004222">
    <property type="term" value="F:metalloendopeptidase activity"/>
    <property type="evidence" value="ECO:0007669"/>
    <property type="project" value="InterPro"/>
</dbReference>
<keyword evidence="9" id="KW-0378">Hydrolase</keyword>
<feature type="compositionally biased region" description="Polar residues" evidence="16">
    <location>
        <begin position="557"/>
        <end position="570"/>
    </location>
</feature>
<feature type="domain" description="UBZ4-type" evidence="17">
    <location>
        <begin position="425"/>
        <end position="452"/>
    </location>
</feature>
<keyword evidence="5" id="KW-0645">Protease</keyword>
<dbReference type="PROSITE" id="PS51908">
    <property type="entry name" value="ZF_UBZ4"/>
    <property type="match status" value="1"/>
</dbReference>
<sequence>MNLGDPELELIDPTPNVHALFISFDKIFFWAKLSSRAVVRWSKRMYSCAGICSYEGRNGLCDIALSEPLLKLRPRKDLIETLLHEMIHAFLFVTNRDQDRDGHGPNFKAHMYRINKSAGLNISIYHTFHDEVKLYQTHWWRCNGPCVRWGPHFGIIRRSANRAPGPNDCWWNDHKTKCGGTFIKIKEPEKKQNAKAKKDVAQPNQNITKYIISNNVPNIKLAKPVLGKNASTQINKPIVQPKKTNTSAVIVSKKGTVFNPTMPKPSPKPLITPSVIKSGNTNGTGTKPIKTSDVVNTVRNIWATKQIQGVATAPPNKELETVRNIWAKKQIPGIDARPVVKAETSPVANKPINKLRVNSPSDKPGASKPNKHKADTTDIKSPPTKMKKIDDYFNATTVLKDLYGDDYKLTQPDNSSKLIAVRVQLVDCPICNGKFNSDEINRHLDECLNKDVIEQLCNDSSENVQEVSLVQSNVGVSNVRLIGDLAKMPAFKGNLDRINNNIDLTNLNDENSDNIKNERKESRKSEPPQPGIPEDTNLFNKIIDKIEHIIKEESSNNEKNPPQRRNTISFVTEDRGDSYEVTDNIKDKSKTRDEIKPEPGTSAGDTEVFGQTCPCCGKKFDKPVEQHLDECLVFFDNNDTMPEEGPSTSYSNNTTIVIGDDDDDDIFDESQILNATGTKTPCPCCLEMVELAEMNEHLDTCLR</sequence>
<evidence type="ECO:0000256" key="3">
    <source>
        <dbReference type="ARBA" id="ARBA00010724"/>
    </source>
</evidence>
<dbReference type="GO" id="GO:0008270">
    <property type="term" value="F:zinc ion binding"/>
    <property type="evidence" value="ECO:0007669"/>
    <property type="project" value="UniProtKB-KW"/>
</dbReference>
<evidence type="ECO:0000256" key="11">
    <source>
        <dbReference type="ARBA" id="ARBA00023049"/>
    </source>
</evidence>
<evidence type="ECO:0000256" key="12">
    <source>
        <dbReference type="ARBA" id="ARBA00023204"/>
    </source>
</evidence>
<keyword evidence="10" id="KW-0862">Zinc</keyword>
<dbReference type="PANTHER" id="PTHR21220">
    <property type="entry name" value="DNA-DEPENDENT METALLOPROTEASE SPRTN"/>
    <property type="match status" value="1"/>
</dbReference>
<keyword evidence="12 15" id="KW-0234">DNA repair</keyword>
<organism evidence="18 19">
    <name type="scientific">Chrysodeixis includens</name>
    <name type="common">Soybean looper</name>
    <name type="synonym">Pseudoplusia includens</name>
    <dbReference type="NCBI Taxonomy" id="689277"/>
    <lineage>
        <taxon>Eukaryota</taxon>
        <taxon>Metazoa</taxon>
        <taxon>Ecdysozoa</taxon>
        <taxon>Arthropoda</taxon>
        <taxon>Hexapoda</taxon>
        <taxon>Insecta</taxon>
        <taxon>Pterygota</taxon>
        <taxon>Neoptera</taxon>
        <taxon>Endopterygota</taxon>
        <taxon>Lepidoptera</taxon>
        <taxon>Glossata</taxon>
        <taxon>Ditrysia</taxon>
        <taxon>Noctuoidea</taxon>
        <taxon>Noctuidae</taxon>
        <taxon>Plusiinae</taxon>
        <taxon>Chrysodeixis</taxon>
    </lineage>
</organism>
<dbReference type="PANTHER" id="PTHR21220:SF0">
    <property type="entry name" value="DNA-DEPENDENT METALLOPROTEASE SPRTN"/>
    <property type="match status" value="1"/>
</dbReference>
<evidence type="ECO:0000313" key="18">
    <source>
        <dbReference type="EMBL" id="CAH0581623.1"/>
    </source>
</evidence>
<evidence type="ECO:0000256" key="9">
    <source>
        <dbReference type="ARBA" id="ARBA00022801"/>
    </source>
</evidence>
<dbReference type="Pfam" id="PF10263">
    <property type="entry name" value="SprT-like"/>
    <property type="match status" value="1"/>
</dbReference>
<dbReference type="SMART" id="SM00734">
    <property type="entry name" value="ZnF_Rad18"/>
    <property type="match status" value="3"/>
</dbReference>
<dbReference type="GO" id="GO:0031593">
    <property type="term" value="F:polyubiquitin modification-dependent protein binding"/>
    <property type="evidence" value="ECO:0007669"/>
    <property type="project" value="TreeGrafter"/>
</dbReference>
<keyword evidence="19" id="KW-1185">Reference proteome</keyword>
<keyword evidence="6" id="KW-0479">Metal-binding</keyword>
<dbReference type="Proteomes" id="UP001154114">
    <property type="component" value="Chromosome 11"/>
</dbReference>
<keyword evidence="13" id="KW-0539">Nucleus</keyword>
<comment type="similarity">
    <text evidence="3">Belongs to the Spartan family.</text>
</comment>
<dbReference type="OrthoDB" id="5236983at2759"/>
<evidence type="ECO:0000259" key="17">
    <source>
        <dbReference type="PROSITE" id="PS51908"/>
    </source>
</evidence>
<dbReference type="GO" id="GO:0006281">
    <property type="term" value="P:DNA repair"/>
    <property type="evidence" value="ECO:0007669"/>
    <property type="project" value="UniProtKB-KW"/>
</dbReference>
<dbReference type="InterPro" id="IPR006640">
    <property type="entry name" value="SprT-like_domain"/>
</dbReference>
<evidence type="ECO:0000256" key="4">
    <source>
        <dbReference type="ARBA" id="ARBA00022454"/>
    </source>
</evidence>
<dbReference type="AlphaFoldDB" id="A0A9P0BHP9"/>
<evidence type="ECO:0000256" key="14">
    <source>
        <dbReference type="ARBA" id="ARBA00030396"/>
    </source>
</evidence>
<evidence type="ECO:0000256" key="5">
    <source>
        <dbReference type="ARBA" id="ARBA00022670"/>
    </source>
</evidence>